<evidence type="ECO:0000256" key="5">
    <source>
        <dbReference type="ARBA" id="ARBA00022801"/>
    </source>
</evidence>
<evidence type="ECO:0000256" key="13">
    <source>
        <dbReference type="RuleBase" id="RU361153"/>
    </source>
</evidence>
<keyword evidence="5 13" id="KW-0378">Hydrolase</keyword>
<feature type="domain" description="Glycoside hydrolase family 5" evidence="14">
    <location>
        <begin position="63"/>
        <end position="316"/>
    </location>
</feature>
<dbReference type="GO" id="GO:0008810">
    <property type="term" value="F:cellulase activity"/>
    <property type="evidence" value="ECO:0007669"/>
    <property type="project" value="UniProtKB-EC"/>
</dbReference>
<keyword evidence="9 13" id="KW-0326">Glycosidase</keyword>
<comment type="function">
    <text evidence="11">Endoglucanase (EG) that cleaves the internal beta-1,4-glucosidic bonds in cellulose. The degradation of cellulose involves an interplay between different cellulolytic enzymes. Hydrolysis starts with EGs, which cut internal glycosidic linkages to reduce the polymerization degree of the substrate and creates new chain ends for exocellobiohydrolases (CBHs). The CBH release the disaccharide cellobiose from the non-reducing end of the cellulose polymer chain. Finally, beta-1,4-glucosidases hydrolyze the cellobiose and other short cello-oligosaccharides into glucose units.</text>
</comment>
<evidence type="ECO:0000256" key="3">
    <source>
        <dbReference type="ARBA" id="ARBA00012601"/>
    </source>
</evidence>
<dbReference type="AlphaFoldDB" id="A0A8H4VVS0"/>
<dbReference type="InterPro" id="IPR001547">
    <property type="entry name" value="Glyco_hydro_5"/>
</dbReference>
<evidence type="ECO:0000313" key="15">
    <source>
        <dbReference type="EMBL" id="KAF4624012.1"/>
    </source>
</evidence>
<evidence type="ECO:0000256" key="9">
    <source>
        <dbReference type="ARBA" id="ARBA00023295"/>
    </source>
</evidence>
<keyword evidence="7" id="KW-0119">Carbohydrate metabolism</keyword>
<evidence type="ECO:0000256" key="10">
    <source>
        <dbReference type="ARBA" id="ARBA00023326"/>
    </source>
</evidence>
<dbReference type="SUPFAM" id="SSF51445">
    <property type="entry name" value="(Trans)glycosidases"/>
    <property type="match status" value="1"/>
</dbReference>
<dbReference type="GO" id="GO:0030245">
    <property type="term" value="P:cellulose catabolic process"/>
    <property type="evidence" value="ECO:0007669"/>
    <property type="project" value="UniProtKB-KW"/>
</dbReference>
<keyword evidence="6" id="KW-0136">Cellulose degradation</keyword>
<evidence type="ECO:0000256" key="2">
    <source>
        <dbReference type="ARBA" id="ARBA00005641"/>
    </source>
</evidence>
<comment type="catalytic activity">
    <reaction evidence="1">
        <text>Endohydrolysis of (1-&gt;4)-beta-D-glucosidic linkages in cellulose, lichenin and cereal beta-D-glucans.</text>
        <dbReference type="EC" id="3.2.1.4"/>
    </reaction>
</comment>
<dbReference type="Pfam" id="PF00150">
    <property type="entry name" value="Cellulase"/>
    <property type="match status" value="1"/>
</dbReference>
<keyword evidence="10" id="KW-0624">Polysaccharide degradation</keyword>
<proteinExistence type="inferred from homology"/>
<comment type="similarity">
    <text evidence="2 13">Belongs to the glycosyl hydrolase 5 (cellulase A) family.</text>
</comment>
<dbReference type="InterPro" id="IPR017853">
    <property type="entry name" value="GH"/>
</dbReference>
<dbReference type="InterPro" id="IPR018087">
    <property type="entry name" value="Glyco_hydro_5_CS"/>
</dbReference>
<dbReference type="PANTHER" id="PTHR34142:SF5">
    <property type="entry name" value="CBM1 DOMAIN-CONTAINING PROTEIN"/>
    <property type="match status" value="1"/>
</dbReference>
<reference evidence="15 16" key="1">
    <citation type="submission" date="2020-03" db="EMBL/GenBank/DDBJ databases">
        <title>Draft Genome Sequence of Cudoniella acicularis.</title>
        <authorList>
            <person name="Buettner E."/>
            <person name="Kellner H."/>
        </authorList>
    </citation>
    <scope>NUCLEOTIDE SEQUENCE [LARGE SCALE GENOMIC DNA]</scope>
    <source>
        <strain evidence="15 16">DSM 108380</strain>
    </source>
</reference>
<sequence>MKHQVFDQLLDNISVNGGVAFATAKVQFVGINIAGFEFGCLIDGTCPISSATPPLSTLNGADGAGQMQHFVKDDQMNIFRLPVSWQYLVNNNLGGTLDSTNFGKYDQLMQACLTTGAYCAIDLHNFARFNGKIIGQDSGGPTDAQFADIWSQLATKYKSSTKVIFGLMNEPHDVDINIWANSCQAAVTSIRNAGASSQMILLPGNNFASAGFFVSSGSGAALIKITNPDGSFTGLILDLHKYLDVDNSGTHPECTTDNIEDAFAIVAQFLRQNGRQGLVSETNAGSTASCFTDFCAQNTFLNQNSDVFLGYIAWAAGSFATSYTLSLTPSKQNGKFVDNALASQCVVSPWLNAGTAIITSPVIASSTAVASSAAASGSAPASSAQITASITTIASNGPSQTPSPSSASASVGTALVGTGSVTASVVVPTGSGNSSGSATAGSQTTTATQVQLTNAAVAGRVGSGALVGAGGLLMAALL</sequence>
<organism evidence="15 16">
    <name type="scientific">Cudoniella acicularis</name>
    <dbReference type="NCBI Taxonomy" id="354080"/>
    <lineage>
        <taxon>Eukaryota</taxon>
        <taxon>Fungi</taxon>
        <taxon>Dikarya</taxon>
        <taxon>Ascomycota</taxon>
        <taxon>Pezizomycotina</taxon>
        <taxon>Leotiomycetes</taxon>
        <taxon>Helotiales</taxon>
        <taxon>Tricladiaceae</taxon>
        <taxon>Cudoniella</taxon>
    </lineage>
</organism>
<dbReference type="FunFam" id="3.20.20.80:FF:000124">
    <property type="entry name" value="Exported cellulase"/>
    <property type="match status" value="1"/>
</dbReference>
<dbReference type="EMBL" id="JAAMPI010001801">
    <property type="protein sequence ID" value="KAF4624012.1"/>
    <property type="molecule type" value="Genomic_DNA"/>
</dbReference>
<evidence type="ECO:0000256" key="4">
    <source>
        <dbReference type="ARBA" id="ARBA00022729"/>
    </source>
</evidence>
<evidence type="ECO:0000313" key="16">
    <source>
        <dbReference type="Proteomes" id="UP000566819"/>
    </source>
</evidence>
<keyword evidence="4" id="KW-0732">Signal</keyword>
<evidence type="ECO:0000259" key="14">
    <source>
        <dbReference type="Pfam" id="PF00150"/>
    </source>
</evidence>
<gene>
    <name evidence="15" type="ORF">G7Y89_g14164</name>
</gene>
<keyword evidence="16" id="KW-1185">Reference proteome</keyword>
<accession>A0A8H4VVS0</accession>
<dbReference type="Proteomes" id="UP000566819">
    <property type="component" value="Unassembled WGS sequence"/>
</dbReference>
<evidence type="ECO:0000256" key="8">
    <source>
        <dbReference type="ARBA" id="ARBA00023283"/>
    </source>
</evidence>
<dbReference type="PROSITE" id="PS00659">
    <property type="entry name" value="GLYCOSYL_HYDROL_F5"/>
    <property type="match status" value="1"/>
</dbReference>
<dbReference type="PANTHER" id="PTHR34142">
    <property type="entry name" value="ENDO-BETA-1,4-GLUCANASE A"/>
    <property type="match status" value="1"/>
</dbReference>
<evidence type="ECO:0000256" key="7">
    <source>
        <dbReference type="ARBA" id="ARBA00023277"/>
    </source>
</evidence>
<comment type="caution">
    <text evidence="15">The sequence shown here is derived from an EMBL/GenBank/DDBJ whole genome shotgun (WGS) entry which is preliminary data.</text>
</comment>
<protein>
    <recommendedName>
        <fullName evidence="12">Endoglucanase EG-II</fullName>
        <ecNumber evidence="3">3.2.1.4</ecNumber>
    </recommendedName>
</protein>
<evidence type="ECO:0000256" key="11">
    <source>
        <dbReference type="ARBA" id="ARBA00059691"/>
    </source>
</evidence>
<name>A0A8H4VVS0_9HELO</name>
<evidence type="ECO:0000256" key="1">
    <source>
        <dbReference type="ARBA" id="ARBA00000966"/>
    </source>
</evidence>
<keyword evidence="8" id="KW-0873">Pyrrolidone carboxylic acid</keyword>
<evidence type="ECO:0000256" key="12">
    <source>
        <dbReference type="ARBA" id="ARBA00074271"/>
    </source>
</evidence>
<evidence type="ECO:0000256" key="6">
    <source>
        <dbReference type="ARBA" id="ARBA00023001"/>
    </source>
</evidence>
<dbReference type="OrthoDB" id="5823761at2759"/>
<dbReference type="Gene3D" id="3.20.20.80">
    <property type="entry name" value="Glycosidases"/>
    <property type="match status" value="1"/>
</dbReference>
<dbReference type="EC" id="3.2.1.4" evidence="3"/>